<dbReference type="Proteomes" id="UP000829196">
    <property type="component" value="Unassembled WGS sequence"/>
</dbReference>
<keyword evidence="2" id="KW-1185">Reference proteome</keyword>
<dbReference type="InterPro" id="IPR044277">
    <property type="entry name" value="GIP1"/>
</dbReference>
<accession>A0A8T3B4M7</accession>
<organism evidence="1 2">
    <name type="scientific">Dendrobium nobile</name>
    <name type="common">Orchid</name>
    <dbReference type="NCBI Taxonomy" id="94219"/>
    <lineage>
        <taxon>Eukaryota</taxon>
        <taxon>Viridiplantae</taxon>
        <taxon>Streptophyta</taxon>
        <taxon>Embryophyta</taxon>
        <taxon>Tracheophyta</taxon>
        <taxon>Spermatophyta</taxon>
        <taxon>Magnoliopsida</taxon>
        <taxon>Liliopsida</taxon>
        <taxon>Asparagales</taxon>
        <taxon>Orchidaceae</taxon>
        <taxon>Epidendroideae</taxon>
        <taxon>Malaxideae</taxon>
        <taxon>Dendrobiinae</taxon>
        <taxon>Dendrobium</taxon>
    </lineage>
</organism>
<evidence type="ECO:0000313" key="1">
    <source>
        <dbReference type="EMBL" id="KAI0504031.1"/>
    </source>
</evidence>
<dbReference type="PANTHER" id="PTHR46775">
    <property type="entry name" value="FLOCCULATION PROTEIN (DUF1296)"/>
    <property type="match status" value="1"/>
</dbReference>
<dbReference type="PANTHER" id="PTHR46775:SF1">
    <property type="entry name" value="FLOCCULATION PROTEIN (DUF1296)"/>
    <property type="match status" value="1"/>
</dbReference>
<protein>
    <submittedName>
        <fullName evidence="1">Uncharacterized protein</fullName>
    </submittedName>
</protein>
<dbReference type="AlphaFoldDB" id="A0A8T3B4M7"/>
<sequence>MQLLECRNFKTDEFARTSNSHELHRLYLNKCVTTSSETGYVPQPFDPSTNYYASIYRPTAASDGRFSPFLLAGLFLNTTETLQSYPTQTSQTPQEEMLPYSPNSSNWKPYPPPTATAGTAPVKYTVPQYRTATNSGPTGQGTYGMNPAGYSSVVSGGNSTTSEDLSSSQFKENYVFIAGQQTEGSTVWISPPGRDISTLQAGSFYNVPSHGQPVAFAPTQAGHAAAFTGLYHPSQSLAASSVHPLLHQSQAINGASEIAGPPGVYHQPQRSSQINWVNNF</sequence>
<proteinExistence type="predicted"/>
<evidence type="ECO:0000313" key="2">
    <source>
        <dbReference type="Proteomes" id="UP000829196"/>
    </source>
</evidence>
<reference evidence="1" key="1">
    <citation type="journal article" date="2022" name="Front. Genet.">
        <title>Chromosome-Scale Assembly of the Dendrobium nobile Genome Provides Insights Into the Molecular Mechanism of the Biosynthesis of the Medicinal Active Ingredient of Dendrobium.</title>
        <authorList>
            <person name="Xu Q."/>
            <person name="Niu S.-C."/>
            <person name="Li K.-L."/>
            <person name="Zheng P.-J."/>
            <person name="Zhang X.-J."/>
            <person name="Jia Y."/>
            <person name="Liu Y."/>
            <person name="Niu Y.-X."/>
            <person name="Yu L.-H."/>
            <person name="Chen D.-F."/>
            <person name="Zhang G.-Q."/>
        </authorList>
    </citation>
    <scope>NUCLEOTIDE SEQUENCE</scope>
    <source>
        <tissue evidence="1">Leaf</tissue>
    </source>
</reference>
<dbReference type="GO" id="GO:0051082">
    <property type="term" value="F:unfolded protein binding"/>
    <property type="evidence" value="ECO:0007669"/>
    <property type="project" value="TreeGrafter"/>
</dbReference>
<dbReference type="OrthoDB" id="753279at2759"/>
<name>A0A8T3B4M7_DENNO</name>
<comment type="caution">
    <text evidence="1">The sequence shown here is derived from an EMBL/GenBank/DDBJ whole genome shotgun (WGS) entry which is preliminary data.</text>
</comment>
<gene>
    <name evidence="1" type="ORF">KFK09_014978</name>
</gene>
<dbReference type="EMBL" id="JAGYWB010000011">
    <property type="protein sequence ID" value="KAI0504031.1"/>
    <property type="molecule type" value="Genomic_DNA"/>
</dbReference>